<dbReference type="RefSeq" id="WP_213042585.1">
    <property type="nucleotide sequence ID" value="NZ_CAJNBJ010000016.1"/>
</dbReference>
<protein>
    <recommendedName>
        <fullName evidence="3">Tetratricopeptide repeat protein</fullName>
    </recommendedName>
</protein>
<evidence type="ECO:0008006" key="3">
    <source>
        <dbReference type="Google" id="ProtNLM"/>
    </source>
</evidence>
<evidence type="ECO:0000313" key="2">
    <source>
        <dbReference type="Proteomes" id="UP000675880"/>
    </source>
</evidence>
<dbReference type="Proteomes" id="UP000675880">
    <property type="component" value="Unassembled WGS sequence"/>
</dbReference>
<dbReference type="EMBL" id="CAJNBJ010000016">
    <property type="protein sequence ID" value="CAE6756309.1"/>
    <property type="molecule type" value="Genomic_DNA"/>
</dbReference>
<evidence type="ECO:0000313" key="1">
    <source>
        <dbReference type="EMBL" id="CAE6756309.1"/>
    </source>
</evidence>
<gene>
    <name evidence="1" type="ORF">NSPZN2_30421</name>
</gene>
<proteinExistence type="predicted"/>
<accession>A0ABM8RJM8</accession>
<keyword evidence="2" id="KW-1185">Reference proteome</keyword>
<comment type="caution">
    <text evidence="1">The sequence shown here is derived from an EMBL/GenBank/DDBJ whole genome shotgun (WGS) entry which is preliminary data.</text>
</comment>
<organism evidence="1 2">
    <name type="scientific">Nitrospira defluvii</name>
    <dbReference type="NCBI Taxonomy" id="330214"/>
    <lineage>
        <taxon>Bacteria</taxon>
        <taxon>Pseudomonadati</taxon>
        <taxon>Nitrospirota</taxon>
        <taxon>Nitrospiria</taxon>
        <taxon>Nitrospirales</taxon>
        <taxon>Nitrospiraceae</taxon>
        <taxon>Nitrospira</taxon>
    </lineage>
</organism>
<name>A0ABM8RJM8_9BACT</name>
<reference evidence="1 2" key="1">
    <citation type="submission" date="2021-02" db="EMBL/GenBank/DDBJ databases">
        <authorList>
            <person name="Han P."/>
        </authorList>
    </citation>
    <scope>NUCLEOTIDE SEQUENCE [LARGE SCALE GENOMIC DNA]</scope>
    <source>
        <strain evidence="1">Candidatus Nitrospira sp. ZN2</strain>
    </source>
</reference>
<sequence>MNLYPVASRSRNVFFLCMVAVLLLAAGAYDGLAQERPGSATLELTLELGTSALNLGEPVYATVRLVNAGMKPVEVVKLLDPQTGAIQIEVSSANRPRFVFLPLFYSDAVHARTALAPGQAVVAVFPIFYGALGWTFDRPGTYRVTAEYRPQSGTQRDRIRSRAASVTVADEHGAGASLLTGSSAGEEAAKFLLWQRGDQLQAGQALLTGLLTQQPDSPLADYALLAFGRNLSRSFRNYAVGKIREADCETALSYFQRVRSERLPVFLQIQQRLDEARCLIKLSRPDEARASMERAEGLRADRPELALFFQQAIRLEPALGDRAEIHTPPW</sequence>